<dbReference type="NCBIfam" id="NF008370">
    <property type="entry name" value="PRK11169.1"/>
    <property type="match status" value="1"/>
</dbReference>
<dbReference type="SUPFAM" id="SSF54909">
    <property type="entry name" value="Dimeric alpha+beta barrel"/>
    <property type="match status" value="1"/>
</dbReference>
<accession>A0A557S4B3</accession>
<evidence type="ECO:0000313" key="8">
    <source>
        <dbReference type="Proteomes" id="UP000316649"/>
    </source>
</evidence>
<dbReference type="InterPro" id="IPR000485">
    <property type="entry name" value="AsnC-type_HTH_dom"/>
</dbReference>
<dbReference type="InterPro" id="IPR019885">
    <property type="entry name" value="Tscrpt_reg_HTH_AsnC-type_CS"/>
</dbReference>
<evidence type="ECO:0000256" key="1">
    <source>
        <dbReference type="ARBA" id="ARBA00023015"/>
    </source>
</evidence>
<dbReference type="GO" id="GO:0043565">
    <property type="term" value="F:sequence-specific DNA binding"/>
    <property type="evidence" value="ECO:0007669"/>
    <property type="project" value="InterPro"/>
</dbReference>
<comment type="caution">
    <text evidence="7">The sequence shown here is derived from an EMBL/GenBank/DDBJ whole genome shotgun (WGS) entry which is preliminary data.</text>
</comment>
<proteinExistence type="predicted"/>
<dbReference type="InterPro" id="IPR019888">
    <property type="entry name" value="Tscrpt_reg_AsnC-like"/>
</dbReference>
<dbReference type="InterPro" id="IPR019887">
    <property type="entry name" value="Tscrpt_reg_AsnC/Lrp_C"/>
</dbReference>
<dbReference type="InterPro" id="IPR011008">
    <property type="entry name" value="Dimeric_a/b-barrel"/>
</dbReference>
<dbReference type="PRINTS" id="PR00033">
    <property type="entry name" value="HTHASNC"/>
</dbReference>
<keyword evidence="2" id="KW-0238">DNA-binding</keyword>
<evidence type="ECO:0000259" key="6">
    <source>
        <dbReference type="PROSITE" id="PS50956"/>
    </source>
</evidence>
<evidence type="ECO:0000256" key="4">
    <source>
        <dbReference type="ARBA" id="ARBA00023163"/>
    </source>
</evidence>
<dbReference type="AlphaFoldDB" id="A0A557S4B3"/>
<keyword evidence="1" id="KW-0805">Transcription regulation</keyword>
<evidence type="ECO:0000256" key="5">
    <source>
        <dbReference type="ARBA" id="ARBA00039227"/>
    </source>
</evidence>
<dbReference type="GO" id="GO:0006355">
    <property type="term" value="P:regulation of DNA-templated transcription"/>
    <property type="evidence" value="ECO:0007669"/>
    <property type="project" value="UniProtKB-ARBA"/>
</dbReference>
<dbReference type="OrthoDB" id="166264at2"/>
<reference evidence="7 8" key="1">
    <citation type="submission" date="2019-07" db="EMBL/GenBank/DDBJ databases">
        <title>The pathways for chlorine oxyanion respiration interact through the shared metabolite chlorate.</title>
        <authorList>
            <person name="Barnum T.P."/>
            <person name="Cheng Y."/>
            <person name="Hill K.A."/>
            <person name="Lucas L.N."/>
            <person name="Carlson H.K."/>
            <person name="Coates J.D."/>
        </authorList>
    </citation>
    <scope>NUCLEOTIDE SEQUENCE [LARGE SCALE GENOMIC DNA]</scope>
    <source>
        <strain evidence="7 8">BK-1</strain>
    </source>
</reference>
<dbReference type="Gene3D" id="3.30.70.920">
    <property type="match status" value="1"/>
</dbReference>
<dbReference type="PROSITE" id="PS00519">
    <property type="entry name" value="HTH_ASNC_1"/>
    <property type="match status" value="1"/>
</dbReference>
<protein>
    <recommendedName>
        <fullName evidence="5">Leucine-responsive regulatory protein</fullName>
    </recommendedName>
</protein>
<evidence type="ECO:0000313" key="7">
    <source>
        <dbReference type="EMBL" id="TVO72252.1"/>
    </source>
</evidence>
<organism evidence="7 8">
    <name type="scientific">Sedimenticola selenatireducens</name>
    <dbReference type="NCBI Taxonomy" id="191960"/>
    <lineage>
        <taxon>Bacteria</taxon>
        <taxon>Pseudomonadati</taxon>
        <taxon>Pseudomonadota</taxon>
        <taxon>Gammaproteobacteria</taxon>
        <taxon>Chromatiales</taxon>
        <taxon>Sedimenticolaceae</taxon>
        <taxon>Sedimenticola</taxon>
    </lineage>
</organism>
<dbReference type="FunFam" id="3.30.70.920:FF:000001">
    <property type="entry name" value="Transcriptional regulator, AsnC family"/>
    <property type="match status" value="1"/>
</dbReference>
<dbReference type="SMART" id="SM00344">
    <property type="entry name" value="HTH_ASNC"/>
    <property type="match status" value="1"/>
</dbReference>
<dbReference type="FunFam" id="1.10.10.10:FF:000186">
    <property type="entry name" value="AsnC family transcriptional regulator"/>
    <property type="match status" value="1"/>
</dbReference>
<keyword evidence="4" id="KW-0804">Transcription</keyword>
<gene>
    <name evidence="7" type="primary">lrp</name>
    <name evidence="7" type="ORF">FHP88_13305</name>
</gene>
<dbReference type="Pfam" id="PF01037">
    <property type="entry name" value="AsnC_trans_reg"/>
    <property type="match status" value="1"/>
</dbReference>
<dbReference type="PROSITE" id="PS50956">
    <property type="entry name" value="HTH_ASNC_2"/>
    <property type="match status" value="1"/>
</dbReference>
<dbReference type="Proteomes" id="UP000316649">
    <property type="component" value="Unassembled WGS sequence"/>
</dbReference>
<dbReference type="Pfam" id="PF13412">
    <property type="entry name" value="HTH_24"/>
    <property type="match status" value="1"/>
</dbReference>
<sequence length="163" mass="18389">MAITKNANPRPLDRIDRRILQTLQSEGRISYVDLGKAVGLSTSPCLERVKRLEQDGFIKGYRAILNPQLLDASLLIYVEVSLDYNSSDIFDQFRNAVLKIPQIQECHLVSGDFDYLIKIRISDMAAYRALLGEIMQGLPGVRDTKSYVVMEELKESLTIDLPG</sequence>
<dbReference type="GO" id="GO:0005829">
    <property type="term" value="C:cytosol"/>
    <property type="evidence" value="ECO:0007669"/>
    <property type="project" value="TreeGrafter"/>
</dbReference>
<dbReference type="GO" id="GO:0043201">
    <property type="term" value="P:response to L-leucine"/>
    <property type="evidence" value="ECO:0007669"/>
    <property type="project" value="TreeGrafter"/>
</dbReference>
<dbReference type="SUPFAM" id="SSF46785">
    <property type="entry name" value="Winged helix' DNA-binding domain"/>
    <property type="match status" value="1"/>
</dbReference>
<evidence type="ECO:0000256" key="3">
    <source>
        <dbReference type="ARBA" id="ARBA00023159"/>
    </source>
</evidence>
<name>A0A557S4B3_9GAMM</name>
<dbReference type="GO" id="GO:0006524">
    <property type="term" value="P:alanine catabolic process"/>
    <property type="evidence" value="ECO:0007669"/>
    <property type="project" value="TreeGrafter"/>
</dbReference>
<dbReference type="PANTHER" id="PTHR30154">
    <property type="entry name" value="LEUCINE-RESPONSIVE REGULATORY PROTEIN"/>
    <property type="match status" value="1"/>
</dbReference>
<keyword evidence="3" id="KW-0010">Activator</keyword>
<dbReference type="InterPro" id="IPR011991">
    <property type="entry name" value="ArsR-like_HTH"/>
</dbReference>
<dbReference type="InterPro" id="IPR036390">
    <property type="entry name" value="WH_DNA-bd_sf"/>
</dbReference>
<evidence type="ECO:0000256" key="2">
    <source>
        <dbReference type="ARBA" id="ARBA00023125"/>
    </source>
</evidence>
<dbReference type="Gene3D" id="1.10.10.10">
    <property type="entry name" value="Winged helix-like DNA-binding domain superfamily/Winged helix DNA-binding domain"/>
    <property type="match status" value="1"/>
</dbReference>
<dbReference type="InterPro" id="IPR036388">
    <property type="entry name" value="WH-like_DNA-bd_sf"/>
</dbReference>
<dbReference type="EMBL" id="VMNH01000017">
    <property type="protein sequence ID" value="TVO72252.1"/>
    <property type="molecule type" value="Genomic_DNA"/>
</dbReference>
<dbReference type="PANTHER" id="PTHR30154:SF0">
    <property type="entry name" value="LEUCINE-RESPONSIVE REGULATORY PROTEIN"/>
    <property type="match status" value="1"/>
</dbReference>
<keyword evidence="8" id="KW-1185">Reference proteome</keyword>
<dbReference type="RefSeq" id="WP_144359581.1">
    <property type="nucleotide sequence ID" value="NZ_VMNH01000017.1"/>
</dbReference>
<dbReference type="CDD" id="cd00090">
    <property type="entry name" value="HTH_ARSR"/>
    <property type="match status" value="1"/>
</dbReference>
<feature type="domain" description="HTH asnC-type" evidence="6">
    <location>
        <begin position="12"/>
        <end position="73"/>
    </location>
</feature>